<dbReference type="InterPro" id="IPR029032">
    <property type="entry name" value="AhpD-like"/>
</dbReference>
<dbReference type="EMBL" id="QJPH01000358">
    <property type="protein sequence ID" value="PZN76517.1"/>
    <property type="molecule type" value="Genomic_DNA"/>
</dbReference>
<evidence type="ECO:0000313" key="2">
    <source>
        <dbReference type="EMBL" id="PZN76517.1"/>
    </source>
</evidence>
<comment type="caution">
    <text evidence="2">The sequence shown here is derived from an EMBL/GenBank/DDBJ whole genome shotgun (WGS) entry which is preliminary data.</text>
</comment>
<accession>A0A2W4T195</accession>
<reference evidence="2 3" key="1">
    <citation type="journal article" date="2018" name="Aquat. Microb. Ecol.">
        <title>Gammaproteobacterial methanotrophs dominate.</title>
        <authorList>
            <person name="Rissanen A.J."/>
            <person name="Saarenheimo J."/>
            <person name="Tiirola M."/>
            <person name="Peura S."/>
            <person name="Aalto S.L."/>
            <person name="Karvinen A."/>
            <person name="Nykanen H."/>
        </authorList>
    </citation>
    <scope>NUCLEOTIDE SEQUENCE [LARGE SCALE GENOMIC DNA]</scope>
    <source>
        <strain evidence="2">AMbin10</strain>
    </source>
</reference>
<dbReference type="NCBIfam" id="TIGR00778">
    <property type="entry name" value="ahpD_dom"/>
    <property type="match status" value="1"/>
</dbReference>
<organism evidence="2 3">
    <name type="scientific">Candidatus Methylumidiphilus alinenensis</name>
    <dbReference type="NCBI Taxonomy" id="2202197"/>
    <lineage>
        <taxon>Bacteria</taxon>
        <taxon>Pseudomonadati</taxon>
        <taxon>Pseudomonadota</taxon>
        <taxon>Gammaproteobacteria</taxon>
        <taxon>Methylococcales</taxon>
        <taxon>Candidatus Methylumidiphilus</taxon>
    </lineage>
</organism>
<dbReference type="SUPFAM" id="SSF69118">
    <property type="entry name" value="AhpD-like"/>
    <property type="match status" value="1"/>
</dbReference>
<sequence>MSFVNTPDNYRYAWYLRPVLALLSRRLHGLPEPVRLWARMPLAFIGFQLMLKTLERKTSPLDGRLRALVRTRIAQLNSCHFCVDLNASHALDRGVTPEQLQDLAGFQDSPRFSDAEKAALAYAEAITGTGIEIDASLIERLRQAFGDEGIVELAALASHQNLSAKFNAALGVPAQGFCMTAHGVAPPD</sequence>
<feature type="domain" description="Carboxymuconolactone decarboxylase-like" evidence="1">
    <location>
        <begin position="58"/>
        <end position="125"/>
    </location>
</feature>
<dbReference type="PANTHER" id="PTHR34846">
    <property type="entry name" value="4-CARBOXYMUCONOLACTONE DECARBOXYLASE FAMILY PROTEIN (AFU_ORTHOLOGUE AFUA_6G11590)"/>
    <property type="match status" value="1"/>
</dbReference>
<dbReference type="PANTHER" id="PTHR34846:SF10">
    <property type="entry name" value="CYTOPLASMIC PROTEIN"/>
    <property type="match status" value="1"/>
</dbReference>
<dbReference type="InterPro" id="IPR003779">
    <property type="entry name" value="CMD-like"/>
</dbReference>
<protein>
    <submittedName>
        <fullName evidence="2">Carboxymuconolactone decarboxylase family protein</fullName>
    </submittedName>
</protein>
<proteinExistence type="predicted"/>
<evidence type="ECO:0000259" key="1">
    <source>
        <dbReference type="Pfam" id="PF02627"/>
    </source>
</evidence>
<name>A0A2W4T195_9GAMM</name>
<dbReference type="Pfam" id="PF02627">
    <property type="entry name" value="CMD"/>
    <property type="match status" value="1"/>
</dbReference>
<dbReference type="Gene3D" id="1.20.1290.10">
    <property type="entry name" value="AhpD-like"/>
    <property type="match status" value="1"/>
</dbReference>
<dbReference type="AlphaFoldDB" id="A0A2W4T195"/>
<gene>
    <name evidence="2" type="ORF">DM484_16320</name>
</gene>
<evidence type="ECO:0000313" key="3">
    <source>
        <dbReference type="Proteomes" id="UP000249396"/>
    </source>
</evidence>
<dbReference type="InterPro" id="IPR004675">
    <property type="entry name" value="AhpD_core"/>
</dbReference>
<dbReference type="GO" id="GO:0051920">
    <property type="term" value="F:peroxiredoxin activity"/>
    <property type="evidence" value="ECO:0007669"/>
    <property type="project" value="InterPro"/>
</dbReference>
<dbReference type="Proteomes" id="UP000249396">
    <property type="component" value="Unassembled WGS sequence"/>
</dbReference>